<evidence type="ECO:0000313" key="1">
    <source>
        <dbReference type="EMBL" id="EGN56224.1"/>
    </source>
</evidence>
<evidence type="ECO:0000313" key="2">
    <source>
        <dbReference type="Proteomes" id="UP000002772"/>
    </source>
</evidence>
<protein>
    <submittedName>
        <fullName evidence="1">Uncharacterized protein</fullName>
    </submittedName>
</protein>
<dbReference type="STRING" id="688246.Premu_0763"/>
<gene>
    <name evidence="1" type="ORF">Premu_0763</name>
</gene>
<keyword evidence="2" id="KW-1185">Reference proteome</keyword>
<dbReference type="HOGENOM" id="CLU_3383236_0_0_10"/>
<organism evidence="1 2">
    <name type="scientific">Hallella multisaccharivorax DSM 17128</name>
    <dbReference type="NCBI Taxonomy" id="688246"/>
    <lineage>
        <taxon>Bacteria</taxon>
        <taxon>Pseudomonadati</taxon>
        <taxon>Bacteroidota</taxon>
        <taxon>Bacteroidia</taxon>
        <taxon>Bacteroidales</taxon>
        <taxon>Prevotellaceae</taxon>
        <taxon>Hallella</taxon>
    </lineage>
</organism>
<dbReference type="Proteomes" id="UP000002772">
    <property type="component" value="Unassembled WGS sequence"/>
</dbReference>
<sequence>MVNEIRRQTNISRHYVYGVKAMPLHCKGNTITV</sequence>
<dbReference type="EMBL" id="GL945017">
    <property type="protein sequence ID" value="EGN56224.1"/>
    <property type="molecule type" value="Genomic_DNA"/>
</dbReference>
<proteinExistence type="predicted"/>
<dbReference type="AlphaFoldDB" id="F8N6K9"/>
<name>F8N6K9_9BACT</name>
<reference evidence="2" key="1">
    <citation type="journal article" date="2011" name="Stand. Genomic Sci.">
        <title>Non-contiguous finished genome sequence of the opportunistic oral pathogen Prevotella multisaccharivorax type strain (PPPA20).</title>
        <authorList>
            <person name="Pati A."/>
            <person name="Gronow S."/>
            <person name="Lu M."/>
            <person name="Lapidus A."/>
            <person name="Nolan M."/>
            <person name="Lucas S."/>
            <person name="Hammon N."/>
            <person name="Deshpande S."/>
            <person name="Cheng J.F."/>
            <person name="Tapia R."/>
            <person name="Han C."/>
            <person name="Goodwin L."/>
            <person name="Pitluck S."/>
            <person name="Liolios K."/>
            <person name="Pagani I."/>
            <person name="Mavromatis K."/>
            <person name="Mikhailova N."/>
            <person name="Huntemann M."/>
            <person name="Chen A."/>
            <person name="Palaniappan K."/>
            <person name="Land M."/>
            <person name="Hauser L."/>
            <person name="Detter J.C."/>
            <person name="Brambilla E.M."/>
            <person name="Rohde M."/>
            <person name="Goker M."/>
            <person name="Woyke T."/>
            <person name="Bristow J."/>
            <person name="Eisen J.A."/>
            <person name="Markowitz V."/>
            <person name="Hugenholtz P."/>
            <person name="Kyrpides N.C."/>
            <person name="Klenk H.P."/>
            <person name="Ivanova N."/>
        </authorList>
    </citation>
    <scope>NUCLEOTIDE SEQUENCE [LARGE SCALE GENOMIC DNA]</scope>
    <source>
        <strain evidence="2">DSM 17128</strain>
    </source>
</reference>
<accession>F8N6K9</accession>